<dbReference type="Gene3D" id="1.25.40.290">
    <property type="entry name" value="ARM repeat domains"/>
    <property type="match status" value="1"/>
</dbReference>
<dbReference type="PROSITE" id="PS50077">
    <property type="entry name" value="HEAT_REPEAT"/>
    <property type="match status" value="1"/>
</dbReference>
<gene>
    <name evidence="1" type="ORF">J2S15_002701</name>
</gene>
<dbReference type="InterPro" id="IPR016024">
    <property type="entry name" value="ARM-type_fold"/>
</dbReference>
<dbReference type="EMBL" id="JAUSUR010000005">
    <property type="protein sequence ID" value="MDQ0361948.1"/>
    <property type="molecule type" value="Genomic_DNA"/>
</dbReference>
<proteinExistence type="predicted"/>
<protein>
    <submittedName>
        <fullName evidence="1">3-methyladenine DNA glycosylase AlkC</fullName>
    </submittedName>
</protein>
<dbReference type="InterPro" id="IPR021133">
    <property type="entry name" value="HEAT_type_2"/>
</dbReference>
<dbReference type="SUPFAM" id="SSF48371">
    <property type="entry name" value="ARM repeat"/>
    <property type="match status" value="1"/>
</dbReference>
<keyword evidence="2" id="KW-1185">Reference proteome</keyword>
<evidence type="ECO:0000313" key="2">
    <source>
        <dbReference type="Proteomes" id="UP001230220"/>
    </source>
</evidence>
<sequence length="370" mass="43076">MSMKKLKDHYDEPFLQQLAEDFSQFDNTFKKNNFLKCFEGEQWEEQTLRERMITIAKGYHDNSDLSYEQSITVLDQLPIRIDGFYYIFLNDYVSLYGCSKEQWSASMKAMEKFTKKNSAEFAIRTFLTYDFKKTMKQMEKWSKSKNEHLRRLSSEGIRPRLPWGKQVEDLFTHTDKIVAILSRLKNDESLYVRRSVANNINDLAKDIPETVVEIIEEWGMDNPEVAWILQHGTRTLRKHGHPEVMKLMGYACEDVPIKVSKATLKVCEKKAVINKDTSILNYKVTVQSDSEIKVKLGLAVEFVKANKTTSKKIFHLKDQKIIGKVVLEGCKKYSWLDLSTRIHYPGKHRFTLLVNGKETTSITITVNPCE</sequence>
<dbReference type="RefSeq" id="WP_307409121.1">
    <property type="nucleotide sequence ID" value="NZ_JAUSUR010000005.1"/>
</dbReference>
<reference evidence="1 2" key="1">
    <citation type="submission" date="2023-07" db="EMBL/GenBank/DDBJ databases">
        <title>Genomic Encyclopedia of Type Strains, Phase IV (KMG-IV): sequencing the most valuable type-strain genomes for metagenomic binning, comparative biology and taxonomic classification.</title>
        <authorList>
            <person name="Goeker M."/>
        </authorList>
    </citation>
    <scope>NUCLEOTIDE SEQUENCE [LARGE SCALE GENOMIC DNA]</scope>
    <source>
        <strain evidence="1 2">DSM 16784</strain>
    </source>
</reference>
<name>A0ABU0E4W8_9FIRM</name>
<comment type="caution">
    <text evidence="1">The sequence shown here is derived from an EMBL/GenBank/DDBJ whole genome shotgun (WGS) entry which is preliminary data.</text>
</comment>
<organism evidence="1 2">
    <name type="scientific">Breznakia pachnodae</name>
    <dbReference type="NCBI Taxonomy" id="265178"/>
    <lineage>
        <taxon>Bacteria</taxon>
        <taxon>Bacillati</taxon>
        <taxon>Bacillota</taxon>
        <taxon>Erysipelotrichia</taxon>
        <taxon>Erysipelotrichales</taxon>
        <taxon>Erysipelotrichaceae</taxon>
        <taxon>Breznakia</taxon>
    </lineage>
</organism>
<dbReference type="Proteomes" id="UP001230220">
    <property type="component" value="Unassembled WGS sequence"/>
</dbReference>
<accession>A0ABU0E4W8</accession>
<evidence type="ECO:0000313" key="1">
    <source>
        <dbReference type="EMBL" id="MDQ0361948.1"/>
    </source>
</evidence>